<dbReference type="AlphaFoldDB" id="A0A1Q9D921"/>
<name>A0A1Q9D921_SYMMI</name>
<dbReference type="InterPro" id="IPR013103">
    <property type="entry name" value="RVT_2"/>
</dbReference>
<evidence type="ECO:0000313" key="3">
    <source>
        <dbReference type="EMBL" id="OLP91647.1"/>
    </source>
</evidence>
<organism evidence="3 4">
    <name type="scientific">Symbiodinium microadriaticum</name>
    <name type="common">Dinoflagellate</name>
    <name type="synonym">Zooxanthella microadriatica</name>
    <dbReference type="NCBI Taxonomy" id="2951"/>
    <lineage>
        <taxon>Eukaryota</taxon>
        <taxon>Sar</taxon>
        <taxon>Alveolata</taxon>
        <taxon>Dinophyceae</taxon>
        <taxon>Suessiales</taxon>
        <taxon>Symbiodiniaceae</taxon>
        <taxon>Symbiodinium</taxon>
    </lineage>
</organism>
<dbReference type="EMBL" id="LSRX01000655">
    <property type="protein sequence ID" value="OLP91647.1"/>
    <property type="molecule type" value="Genomic_DNA"/>
</dbReference>
<evidence type="ECO:0000313" key="4">
    <source>
        <dbReference type="Proteomes" id="UP000186817"/>
    </source>
</evidence>
<feature type="domain" description="Reverse transcriptase Ty1/copia-type" evidence="2">
    <location>
        <begin position="575"/>
        <end position="817"/>
    </location>
</feature>
<dbReference type="Proteomes" id="UP000186817">
    <property type="component" value="Unassembled WGS sequence"/>
</dbReference>
<protein>
    <submittedName>
        <fullName evidence="3">Copia protein</fullName>
    </submittedName>
</protein>
<accession>A0A1Q9D921</accession>
<sequence>MIKRFLGNAKAIAASVMIASTAALGMAMQAVPSSAIVRPDVLEVSTGEAKVTKRFSRWGWNAAHPVNLDLGDDLYDANGMCKLVEWIDRCKPRLVILTCPPKEASVQLCERGINSVPEDQHCENRDTDQPMSPPLEDSDDDELLEDVPMGDAEGSMRSRLAYDGISFDIPVGLIAPRAYLHVSWAKNTLTREHGWSPVALVFGKEPRVFGELHSQGEPHSFHPRVGDEGSDVAKRMRYRYHAKIEYIRSQARHMLARTAHNRVRKMTNPQIGQLVFFWRAMRKKEPSRWVGPAYIVGLQGNNAWVAIGGRCFLVAGEHLREACGDEKHFGDPQIQKAIALFRKLPSDATYEDLTSQENPSEEPMEIEQQPLVQDVAGEAGDLLEGIDDLPESLRALSGQVGWTKDEFGNPVLVTYQAWSYRTPETRYDPHRVPFRSTWGRFDGEWFCLEKEVKWAELDNPHEYLPRAPAELLITRFQGRTRKEMCLEDVPVSIKKRKGERESVHHVHAVRHGGVVGKNKLKRMMEKEVPYEKIPMDERHLYAEAEAKEWGSWQQYESCEILSEEESARVLRECPQRVLPSRYVYRNKNAGLVDEQGQALPVRAKARLCLQGHLCPDSKTGQVQVDSPTVERVSTMLFLHLVISYGWTRNWFIGDISNAFLQGAPLQGKEPMYMRPPKQGLKGVKSSQILRLLKPVYGRPDAPRAWYEELARVLTTEMGFTKSNIDPAMFMLRDDNGSLVGCMVVHVDDLMVCHDGSDFAAGIVDKLGKRFPFGTWDNVAEKQSGVTYCGKEIRLIQHQGEESISLSQDGFVDGRLQEMEVLKDRRQDPESFATEEEKANFRSVVGSLQWLSTQSRPDLSFETNQLQKRIADLRVHDLLRANRAVKEVSRNRMQLVFKNLGRDAQLVVYTDAGLYSSVGVDIDEKEAEDILQSEKSKRLVYSQKGAVVGFVKRDATEMKGEESHLNVLDWRSTTNKRVIESSFAAETQAALMALGMGHFCQVLMSELRFGAEVIGSVEDDGWHDLVSMTVVTDCKSIYDTVHKDGQHISDKSSVVSAVLLRQLLSTRGRAKELRELLERGVTFREDSVREAIV</sequence>
<keyword evidence="4" id="KW-1185">Reference proteome</keyword>
<feature type="compositionally biased region" description="Acidic residues" evidence="1">
    <location>
        <begin position="136"/>
        <end position="145"/>
    </location>
</feature>
<dbReference type="OrthoDB" id="418350at2759"/>
<evidence type="ECO:0000259" key="2">
    <source>
        <dbReference type="Pfam" id="PF07727"/>
    </source>
</evidence>
<feature type="compositionally biased region" description="Basic and acidic residues" evidence="1">
    <location>
        <begin position="118"/>
        <end position="128"/>
    </location>
</feature>
<gene>
    <name evidence="3" type="primary">GIP</name>
    <name evidence="3" type="ORF">AK812_SmicGene26617</name>
</gene>
<feature type="region of interest" description="Disordered" evidence="1">
    <location>
        <begin position="117"/>
        <end position="145"/>
    </location>
</feature>
<proteinExistence type="predicted"/>
<comment type="caution">
    <text evidence="3">The sequence shown here is derived from an EMBL/GenBank/DDBJ whole genome shotgun (WGS) entry which is preliminary data.</text>
</comment>
<dbReference type="Pfam" id="PF07727">
    <property type="entry name" value="RVT_2"/>
    <property type="match status" value="1"/>
</dbReference>
<reference evidence="3 4" key="1">
    <citation type="submission" date="2016-02" db="EMBL/GenBank/DDBJ databases">
        <title>Genome analysis of coral dinoflagellate symbionts highlights evolutionary adaptations to a symbiotic lifestyle.</title>
        <authorList>
            <person name="Aranda M."/>
            <person name="Li Y."/>
            <person name="Liew Y.J."/>
            <person name="Baumgarten S."/>
            <person name="Simakov O."/>
            <person name="Wilson M."/>
            <person name="Piel J."/>
            <person name="Ashoor H."/>
            <person name="Bougouffa S."/>
            <person name="Bajic V.B."/>
            <person name="Ryu T."/>
            <person name="Ravasi T."/>
            <person name="Bayer T."/>
            <person name="Micklem G."/>
            <person name="Kim H."/>
            <person name="Bhak J."/>
            <person name="Lajeunesse T.C."/>
            <person name="Voolstra C.R."/>
        </authorList>
    </citation>
    <scope>NUCLEOTIDE SEQUENCE [LARGE SCALE GENOMIC DNA]</scope>
    <source>
        <strain evidence="3 4">CCMP2467</strain>
    </source>
</reference>
<evidence type="ECO:0000256" key="1">
    <source>
        <dbReference type="SAM" id="MobiDB-lite"/>
    </source>
</evidence>